<evidence type="ECO:0000313" key="1">
    <source>
        <dbReference type="EMBL" id="GKT34450.1"/>
    </source>
</evidence>
<sequence>MIRGIFIVSHGGISLYSKKYRSTQNVGLIAPLLAAIIKKSQQSCLSEISHIILDNIAISLVRGREDDKFFVALFHDPDDPPILGNAIGQSLLNAYKHFSPKFARSSPSEIDKKITSSLPSIFLSSLAYLIDSQSLPLYTIISPADMGTDPIVSPFVQGVDSMHGYLDSVVSQHAEYDSLLHTHEQQRQLHLSHQEQQQKQSTIKIAQTPHQFPSLSGSHDQSIVHGHKQRSLFRSQRSLPALFLPSFTFSTSTIIDKLTNPYDVFSAHLPALTSSKLVGQPSFFTNTQIDEISKMEIVSVLQDFDYGDDMCRQERIQDILEEFDERKGRMRSGKRYFSSSESTEVESKLKIHDIGLGSCVIGELFDSEMSEFVEYADCVSKLLEMVQIFSHG</sequence>
<protein>
    <submittedName>
        <fullName evidence="1">Uncharacterized protein</fullName>
    </submittedName>
</protein>
<accession>A0ABQ5KTW0</accession>
<keyword evidence="2" id="KW-1185">Reference proteome</keyword>
<dbReference type="EMBL" id="BQXS01010813">
    <property type="protein sequence ID" value="GKT34450.1"/>
    <property type="molecule type" value="Genomic_DNA"/>
</dbReference>
<reference evidence="1" key="1">
    <citation type="submission" date="2022-03" db="EMBL/GenBank/DDBJ databases">
        <title>Draft genome sequence of Aduncisulcus paluster, a free-living microaerophilic Fornicata.</title>
        <authorList>
            <person name="Yuyama I."/>
            <person name="Kume K."/>
            <person name="Tamura T."/>
            <person name="Inagaki Y."/>
            <person name="Hashimoto T."/>
        </authorList>
    </citation>
    <scope>NUCLEOTIDE SEQUENCE</scope>
    <source>
        <strain evidence="1">NY0171</strain>
    </source>
</reference>
<proteinExistence type="predicted"/>
<gene>
    <name evidence="1" type="ORF">ADUPG1_007802</name>
</gene>
<name>A0ABQ5KTW0_9EUKA</name>
<organism evidence="1 2">
    <name type="scientific">Aduncisulcus paluster</name>
    <dbReference type="NCBI Taxonomy" id="2918883"/>
    <lineage>
        <taxon>Eukaryota</taxon>
        <taxon>Metamonada</taxon>
        <taxon>Carpediemonas-like organisms</taxon>
        <taxon>Aduncisulcus</taxon>
    </lineage>
</organism>
<evidence type="ECO:0000313" key="2">
    <source>
        <dbReference type="Proteomes" id="UP001057375"/>
    </source>
</evidence>
<comment type="caution">
    <text evidence="1">The sequence shown here is derived from an EMBL/GenBank/DDBJ whole genome shotgun (WGS) entry which is preliminary data.</text>
</comment>
<dbReference type="Proteomes" id="UP001057375">
    <property type="component" value="Unassembled WGS sequence"/>
</dbReference>